<evidence type="ECO:0000313" key="1">
    <source>
        <dbReference type="EMBL" id="BBO79502.1"/>
    </source>
</evidence>
<gene>
    <name evidence="1" type="ORF">DSCO28_00680</name>
</gene>
<reference evidence="1 2" key="1">
    <citation type="submission" date="2019-11" db="EMBL/GenBank/DDBJ databases">
        <title>Comparative genomics of hydrocarbon-degrading Desulfosarcina strains.</title>
        <authorList>
            <person name="Watanabe M."/>
            <person name="Kojima H."/>
            <person name="Fukui M."/>
        </authorList>
    </citation>
    <scope>NUCLEOTIDE SEQUENCE [LARGE SCALE GENOMIC DNA]</scope>
    <source>
        <strain evidence="1 2">28bB2T</strain>
    </source>
</reference>
<evidence type="ECO:0000313" key="2">
    <source>
        <dbReference type="Proteomes" id="UP000425960"/>
    </source>
</evidence>
<dbReference type="KEGG" id="dov:DSCO28_00680"/>
<name>A0A5K7ZC11_9BACT</name>
<dbReference type="Proteomes" id="UP000425960">
    <property type="component" value="Chromosome"/>
</dbReference>
<organism evidence="1 2">
    <name type="scientific">Desulfosarcina ovata subsp. sediminis</name>
    <dbReference type="NCBI Taxonomy" id="885957"/>
    <lineage>
        <taxon>Bacteria</taxon>
        <taxon>Pseudomonadati</taxon>
        <taxon>Thermodesulfobacteriota</taxon>
        <taxon>Desulfobacteria</taxon>
        <taxon>Desulfobacterales</taxon>
        <taxon>Desulfosarcinaceae</taxon>
        <taxon>Desulfosarcina</taxon>
    </lineage>
</organism>
<sequence length="161" mass="19208">MIKGIIISIGIVMLLLNANYVYSLYRNVDPIPYITGQISRDDYIRKFRPEYEVIRYTNHHLHSNTSMLCLFMGNRRYYFDKQPIMNVNVLKRALSSSHTIDQVRSRLRDLNITHIILRYDLFANWLENSLDPTERALLDRFFFMHTTKIRSYGGYGLYELM</sequence>
<accession>A0A5K7ZC11</accession>
<protein>
    <submittedName>
        <fullName evidence="1">Uncharacterized protein</fullName>
    </submittedName>
</protein>
<dbReference type="AlphaFoldDB" id="A0A5K7ZC11"/>
<dbReference type="EMBL" id="AP021876">
    <property type="protein sequence ID" value="BBO79502.1"/>
    <property type="molecule type" value="Genomic_DNA"/>
</dbReference>
<proteinExistence type="predicted"/>